<protein>
    <submittedName>
        <fullName evidence="3">Putative oxidoreductase bli-4, mitochondrial</fullName>
    </submittedName>
</protein>
<dbReference type="Proteomes" id="UP000235786">
    <property type="component" value="Unassembled WGS sequence"/>
</dbReference>
<dbReference type="Pfam" id="PF00106">
    <property type="entry name" value="adh_short"/>
    <property type="match status" value="1"/>
</dbReference>
<evidence type="ECO:0000256" key="2">
    <source>
        <dbReference type="ARBA" id="ARBA00023002"/>
    </source>
</evidence>
<sequence>MAAVVDTIKSTIAENFGGASHSLANTEHQFDLSETPDQTGKVAVVTGGSEGIGYGCTYTLLSHNISKLFILSLSQEVVDGAVKNIEEEMGPEAARKVTWLKCDVGDWKAVTQTAQEIASKTDRLDILILNAARGIMTYQLTDYGVDRHMAVNHFGHVILTSHLLPLMKSTAKKGNTVRIVTLGSNAHQATPSDCKLESLDELNTDLGPNGQYGRSKLAQMLYAKYLNKHLTQGKEPKILANTVHPGFVDTKMSQKDIHEPYPLGGYAMSVGMKTFKKDQWQGCVSAMYAATKTERSGEYICPPAIPEKGNALFQDEKLAESLMALTRKVIKEKMYAESVEKGCSMEFY</sequence>
<comment type="similarity">
    <text evidence="1">Belongs to the short-chain dehydrogenases/reductases (SDR) family.</text>
</comment>
<keyword evidence="4" id="KW-1185">Reference proteome</keyword>
<keyword evidence="2" id="KW-0560">Oxidoreductase</keyword>
<dbReference type="STRING" id="1149755.A0A2J6S2Y7"/>
<evidence type="ECO:0000256" key="1">
    <source>
        <dbReference type="ARBA" id="ARBA00006484"/>
    </source>
</evidence>
<proteinExistence type="inferred from homology"/>
<dbReference type="InterPro" id="IPR002347">
    <property type="entry name" value="SDR_fam"/>
</dbReference>
<accession>A0A2J6S2Y7</accession>
<dbReference type="AlphaFoldDB" id="A0A2J6S2Y7"/>
<dbReference type="GO" id="GO:0016491">
    <property type="term" value="F:oxidoreductase activity"/>
    <property type="evidence" value="ECO:0007669"/>
    <property type="project" value="UniProtKB-KW"/>
</dbReference>
<dbReference type="PANTHER" id="PTHR24320:SF33">
    <property type="entry name" value="OXIDOREDUCTASE BLI-4, MITOCHONDRIAL-RELATED"/>
    <property type="match status" value="1"/>
</dbReference>
<evidence type="ECO:0000313" key="4">
    <source>
        <dbReference type="Proteomes" id="UP000235786"/>
    </source>
</evidence>
<dbReference type="PANTHER" id="PTHR24320">
    <property type="entry name" value="RETINOL DEHYDROGENASE"/>
    <property type="match status" value="1"/>
</dbReference>
<dbReference type="PRINTS" id="PR00081">
    <property type="entry name" value="GDHRDH"/>
</dbReference>
<name>A0A2J6S2Y7_HYAVF</name>
<reference evidence="3 4" key="1">
    <citation type="submission" date="2016-04" db="EMBL/GenBank/DDBJ databases">
        <title>A degradative enzymes factory behind the ericoid mycorrhizal symbiosis.</title>
        <authorList>
            <consortium name="DOE Joint Genome Institute"/>
            <person name="Martino E."/>
            <person name="Morin E."/>
            <person name="Grelet G."/>
            <person name="Kuo A."/>
            <person name="Kohler A."/>
            <person name="Daghino S."/>
            <person name="Barry K."/>
            <person name="Choi C."/>
            <person name="Cichocki N."/>
            <person name="Clum A."/>
            <person name="Copeland A."/>
            <person name="Hainaut M."/>
            <person name="Haridas S."/>
            <person name="Labutti K."/>
            <person name="Lindquist E."/>
            <person name="Lipzen A."/>
            <person name="Khouja H.-R."/>
            <person name="Murat C."/>
            <person name="Ohm R."/>
            <person name="Olson A."/>
            <person name="Spatafora J."/>
            <person name="Veneault-Fourrey C."/>
            <person name="Henrissat B."/>
            <person name="Grigoriev I."/>
            <person name="Martin F."/>
            <person name="Perotto S."/>
        </authorList>
    </citation>
    <scope>NUCLEOTIDE SEQUENCE [LARGE SCALE GENOMIC DNA]</scope>
    <source>
        <strain evidence="3 4">F</strain>
    </source>
</reference>
<organism evidence="3 4">
    <name type="scientific">Hyaloscypha variabilis (strain UAMH 11265 / GT02V1 / F)</name>
    <name type="common">Meliniomyces variabilis</name>
    <dbReference type="NCBI Taxonomy" id="1149755"/>
    <lineage>
        <taxon>Eukaryota</taxon>
        <taxon>Fungi</taxon>
        <taxon>Dikarya</taxon>
        <taxon>Ascomycota</taxon>
        <taxon>Pezizomycotina</taxon>
        <taxon>Leotiomycetes</taxon>
        <taxon>Helotiales</taxon>
        <taxon>Hyaloscyphaceae</taxon>
        <taxon>Hyaloscypha</taxon>
        <taxon>Hyaloscypha variabilis</taxon>
    </lineage>
</organism>
<dbReference type="OrthoDB" id="191139at2759"/>
<dbReference type="EMBL" id="KZ613940">
    <property type="protein sequence ID" value="PMD45098.1"/>
    <property type="molecule type" value="Genomic_DNA"/>
</dbReference>
<dbReference type="InterPro" id="IPR036291">
    <property type="entry name" value="NAD(P)-bd_dom_sf"/>
</dbReference>
<evidence type="ECO:0000313" key="3">
    <source>
        <dbReference type="EMBL" id="PMD45098.1"/>
    </source>
</evidence>
<gene>
    <name evidence="3" type="ORF">L207DRAFT_541377</name>
</gene>
<dbReference type="SUPFAM" id="SSF51735">
    <property type="entry name" value="NAD(P)-binding Rossmann-fold domains"/>
    <property type="match status" value="1"/>
</dbReference>
<dbReference type="Gene3D" id="3.40.50.720">
    <property type="entry name" value="NAD(P)-binding Rossmann-like Domain"/>
    <property type="match status" value="1"/>
</dbReference>